<accession>A0A7W9BJK8</accession>
<evidence type="ECO:0000313" key="2">
    <source>
        <dbReference type="Proteomes" id="UP000535415"/>
    </source>
</evidence>
<dbReference type="AlphaFoldDB" id="A0A7W9BJK8"/>
<dbReference type="SUPFAM" id="SSF53756">
    <property type="entry name" value="UDP-Glycosyltransferase/glycogen phosphorylase"/>
    <property type="match status" value="1"/>
</dbReference>
<protein>
    <submittedName>
        <fullName evidence="1">Succinoglycan biosynthesis protein ExoL</fullName>
        <ecNumber evidence="1">2.-.-.-</ecNumber>
    </submittedName>
</protein>
<sequence length="382" mass="43339">MRGAMVKIVFFGHNSNEPTVRKRAHAFAASGMDVVKIMPHRGPVRPDESDLISLGTTQDGAYFTRVLTLMKSGFLSAKTFPQLHQIDVIYARNLDMLACAHAFRRFHKLRVPVIYEVLDIHPKMIGNSAQSKALRRLERALMRRSHALVYSSPRYIENYFDVYHPGDYQRYYWANRLAADDVDERQQQLPTAQQGPIKLGWVGNLRCRKSMNLLKQLGGMFSPHLEIVIHGYPANTVFPDFAAEISQAKGMTYFGPYDRATEVADVYTGLDLIWAADWFESDQNSIWQIPNRIYEGGFFGVPALTLEGTETARVVSDWQSGWAFRDPAEHTVPALVKRLLSARCEIEACSRNLMALPRDVFVEKPGELRQLIEQIMATSQAA</sequence>
<dbReference type="GO" id="GO:0016740">
    <property type="term" value="F:transferase activity"/>
    <property type="evidence" value="ECO:0007669"/>
    <property type="project" value="UniProtKB-KW"/>
</dbReference>
<reference evidence="1 2" key="1">
    <citation type="submission" date="2020-08" db="EMBL/GenBank/DDBJ databases">
        <title>Genomic Encyclopedia of Type Strains, Phase IV (KMG-IV): sequencing the most valuable type-strain genomes for metagenomic binning, comparative biology and taxonomic classification.</title>
        <authorList>
            <person name="Goeker M."/>
        </authorList>
    </citation>
    <scope>NUCLEOTIDE SEQUENCE [LARGE SCALE GENOMIC DNA]</scope>
    <source>
        <strain evidence="1 2">DSM 101064</strain>
    </source>
</reference>
<organism evidence="1 2">
    <name type="scientific">Yoonia ponticola</name>
    <dbReference type="NCBI Taxonomy" id="1524255"/>
    <lineage>
        <taxon>Bacteria</taxon>
        <taxon>Pseudomonadati</taxon>
        <taxon>Pseudomonadota</taxon>
        <taxon>Alphaproteobacteria</taxon>
        <taxon>Rhodobacterales</taxon>
        <taxon>Paracoccaceae</taxon>
        <taxon>Yoonia</taxon>
    </lineage>
</organism>
<keyword evidence="2" id="KW-1185">Reference proteome</keyword>
<dbReference type="EC" id="2.-.-.-" evidence="1"/>
<evidence type="ECO:0000313" key="1">
    <source>
        <dbReference type="EMBL" id="MBB5721259.1"/>
    </source>
</evidence>
<proteinExistence type="predicted"/>
<comment type="caution">
    <text evidence="1">The sequence shown here is derived from an EMBL/GenBank/DDBJ whole genome shotgun (WGS) entry which is preliminary data.</text>
</comment>
<dbReference type="Proteomes" id="UP000535415">
    <property type="component" value="Unassembled WGS sequence"/>
</dbReference>
<dbReference type="EMBL" id="JACIJM010000002">
    <property type="protein sequence ID" value="MBB5721259.1"/>
    <property type="molecule type" value="Genomic_DNA"/>
</dbReference>
<dbReference type="Gene3D" id="3.40.50.2000">
    <property type="entry name" value="Glycogen Phosphorylase B"/>
    <property type="match status" value="1"/>
</dbReference>
<gene>
    <name evidence="1" type="ORF">FHS72_000866</name>
</gene>
<keyword evidence="1" id="KW-0808">Transferase</keyword>
<name>A0A7W9BJK8_9RHOB</name>